<dbReference type="GO" id="GO:0043545">
    <property type="term" value="P:molybdopterin cofactor metabolic process"/>
    <property type="evidence" value="ECO:0007669"/>
    <property type="project" value="TreeGrafter"/>
</dbReference>
<dbReference type="PANTHER" id="PTHR14237:SF80">
    <property type="entry name" value="MOLYBDENUM COFACTOR SULFURASE"/>
    <property type="match status" value="1"/>
</dbReference>
<accession>A0A4V6DV94</accession>
<dbReference type="GO" id="GO:0008265">
    <property type="term" value="F:molybdenum cofactor sulfurtransferase activity"/>
    <property type="evidence" value="ECO:0007669"/>
    <property type="project" value="TreeGrafter"/>
</dbReference>
<dbReference type="InterPro" id="IPR015424">
    <property type="entry name" value="PyrdxlP-dep_Trfase"/>
</dbReference>
<evidence type="ECO:0000259" key="1">
    <source>
        <dbReference type="Pfam" id="PF00266"/>
    </source>
</evidence>
<proteinExistence type="predicted"/>
<dbReference type="Pfam" id="PF00266">
    <property type="entry name" value="Aminotran_5"/>
    <property type="match status" value="1"/>
</dbReference>
<organism evidence="2 3">
    <name type="scientific">Elsinoe australis</name>
    <dbReference type="NCBI Taxonomy" id="40998"/>
    <lineage>
        <taxon>Eukaryota</taxon>
        <taxon>Fungi</taxon>
        <taxon>Dikarya</taxon>
        <taxon>Ascomycota</taxon>
        <taxon>Pezizomycotina</taxon>
        <taxon>Dothideomycetes</taxon>
        <taxon>Dothideomycetidae</taxon>
        <taxon>Myriangiales</taxon>
        <taxon>Elsinoaceae</taxon>
        <taxon>Elsinoe</taxon>
    </lineage>
</organism>
<dbReference type="EMBL" id="PTQR01000064">
    <property type="protein sequence ID" value="TKX22692.1"/>
    <property type="molecule type" value="Genomic_DNA"/>
</dbReference>
<dbReference type="AlphaFoldDB" id="A0A4V6DV94"/>
<name>A0A4V6DV94_9PEZI</name>
<keyword evidence="2" id="KW-0032">Aminotransferase</keyword>
<dbReference type="SUPFAM" id="SSF53383">
    <property type="entry name" value="PLP-dependent transferases"/>
    <property type="match status" value="1"/>
</dbReference>
<evidence type="ECO:0000313" key="2">
    <source>
        <dbReference type="EMBL" id="TKX22692.1"/>
    </source>
</evidence>
<dbReference type="InterPro" id="IPR015422">
    <property type="entry name" value="PyrdxlP-dep_Trfase_small"/>
</dbReference>
<comment type="caution">
    <text evidence="2">The sequence shown here is derived from an EMBL/GenBank/DDBJ whole genome shotgun (WGS) entry which is preliminary data.</text>
</comment>
<dbReference type="Gene3D" id="3.40.640.10">
    <property type="entry name" value="Type I PLP-dependent aspartate aminotransferase-like (Major domain)"/>
    <property type="match status" value="1"/>
</dbReference>
<dbReference type="InterPro" id="IPR000192">
    <property type="entry name" value="Aminotrans_V_dom"/>
</dbReference>
<sequence length="511" mass="56062">MMSGTGNEEYRYRRFMRQKVSDIAHCIGFNKKSVRKTYHADAHEDGRLETLRAHEYSQLKDTIYLDHAGTTLYARSLMENFANDMVSNLYGNPHSDSKPSAKAGQAVDDVRAQALKFFRADPEHWDLVFTANATAAIKLVVECFRDKAVSTDMRFWYGYHADAHTSIVGGRELSASSLCFRSDADVEDWLRDEESDKPAADCLGVFAYPGQSNMTGRRLPLDWCGRLRKRPSGAKVYTLLDAAALASTNQIDLSEPSSAPDFVALSFYKIFGFPNLGALLVRKDSAAVLKARKYFGGGTIDAVTTGGLDWHASKVTNLHDRLEDGTLPFHAIFALGHAISVHKRLYGPDPMLCISMHTSRLIAILFQGLIALRHANGQPVVTVYNRQDVVYGDPKVQGATVAFNIHEANGALIGYKKVETAANAKKIFLRSGSLCNPGGIVTYLGWSDEGIRAGYAAGHRCSKPIEVVNGRQTGVVRASLGAMSSASDVVALLKFLHDSYLQASKLSLPEE</sequence>
<dbReference type="Proteomes" id="UP000308133">
    <property type="component" value="Unassembled WGS sequence"/>
</dbReference>
<reference evidence="2 3" key="1">
    <citation type="submission" date="2018-02" db="EMBL/GenBank/DDBJ databases">
        <title>Draft genome sequences of Elsinoe sp., causing black scab on jojoba.</title>
        <authorList>
            <person name="Stodart B."/>
            <person name="Jeffress S."/>
            <person name="Ash G."/>
            <person name="Arun Chinnappa K."/>
        </authorList>
    </citation>
    <scope>NUCLEOTIDE SEQUENCE [LARGE SCALE GENOMIC DNA]</scope>
    <source>
        <strain evidence="2 3">Hillstone_2</strain>
    </source>
</reference>
<dbReference type="PANTHER" id="PTHR14237">
    <property type="entry name" value="MOLYBDOPTERIN COFACTOR SULFURASE MOSC"/>
    <property type="match status" value="1"/>
</dbReference>
<evidence type="ECO:0000313" key="3">
    <source>
        <dbReference type="Proteomes" id="UP000308133"/>
    </source>
</evidence>
<gene>
    <name evidence="2" type="ORF">C1H76_5146</name>
</gene>
<protein>
    <submittedName>
        <fullName evidence="2">Aminotransferase-like protein 4</fullName>
    </submittedName>
</protein>
<keyword evidence="2" id="KW-0808">Transferase</keyword>
<feature type="domain" description="Aminotransferase class V" evidence="1">
    <location>
        <begin position="63"/>
        <end position="436"/>
    </location>
</feature>
<dbReference type="Gene3D" id="3.90.1150.10">
    <property type="entry name" value="Aspartate Aminotransferase, domain 1"/>
    <property type="match status" value="1"/>
</dbReference>
<dbReference type="InterPro" id="IPR015421">
    <property type="entry name" value="PyrdxlP-dep_Trfase_major"/>
</dbReference>
<dbReference type="GO" id="GO:0008483">
    <property type="term" value="F:transaminase activity"/>
    <property type="evidence" value="ECO:0007669"/>
    <property type="project" value="UniProtKB-KW"/>
</dbReference>